<dbReference type="RefSeq" id="WP_345150398.1">
    <property type="nucleotide sequence ID" value="NZ_BAABEO010000012.1"/>
</dbReference>
<dbReference type="Proteomes" id="UP001500752">
    <property type="component" value="Unassembled WGS sequence"/>
</dbReference>
<keyword evidence="3" id="KW-1185">Reference proteome</keyword>
<feature type="compositionally biased region" description="Basic and acidic residues" evidence="1">
    <location>
        <begin position="219"/>
        <end position="234"/>
    </location>
</feature>
<gene>
    <name evidence="2" type="ORF">GCM10023081_19490</name>
</gene>
<dbReference type="InterPro" id="IPR011990">
    <property type="entry name" value="TPR-like_helical_dom_sf"/>
</dbReference>
<evidence type="ECO:0000313" key="3">
    <source>
        <dbReference type="Proteomes" id="UP001500752"/>
    </source>
</evidence>
<evidence type="ECO:0000256" key="1">
    <source>
        <dbReference type="SAM" id="MobiDB-lite"/>
    </source>
</evidence>
<evidence type="ECO:0008006" key="4">
    <source>
        <dbReference type="Google" id="ProtNLM"/>
    </source>
</evidence>
<feature type="compositionally biased region" description="Acidic residues" evidence="1">
    <location>
        <begin position="257"/>
        <end position="304"/>
    </location>
</feature>
<feature type="compositionally biased region" description="Low complexity" evidence="1">
    <location>
        <begin position="245"/>
        <end position="256"/>
    </location>
</feature>
<feature type="region of interest" description="Disordered" evidence="1">
    <location>
        <begin position="213"/>
        <end position="324"/>
    </location>
</feature>
<dbReference type="EMBL" id="BAABEO010000012">
    <property type="protein sequence ID" value="GAA3681624.1"/>
    <property type="molecule type" value="Genomic_DNA"/>
</dbReference>
<dbReference type="Gene3D" id="1.25.40.10">
    <property type="entry name" value="Tetratricopeptide repeat domain"/>
    <property type="match status" value="1"/>
</dbReference>
<name>A0ABP7C954_9MICC</name>
<reference evidence="3" key="1">
    <citation type="journal article" date="2019" name="Int. J. Syst. Evol. Microbiol.">
        <title>The Global Catalogue of Microorganisms (GCM) 10K type strain sequencing project: providing services to taxonomists for standard genome sequencing and annotation.</title>
        <authorList>
            <consortium name="The Broad Institute Genomics Platform"/>
            <consortium name="The Broad Institute Genome Sequencing Center for Infectious Disease"/>
            <person name="Wu L."/>
            <person name="Ma J."/>
        </authorList>
    </citation>
    <scope>NUCLEOTIDE SEQUENCE [LARGE SCALE GENOMIC DNA]</scope>
    <source>
        <strain evidence="3">JCM 30742</strain>
    </source>
</reference>
<comment type="caution">
    <text evidence="2">The sequence shown here is derived from an EMBL/GenBank/DDBJ whole genome shotgun (WGS) entry which is preliminary data.</text>
</comment>
<protein>
    <recommendedName>
        <fullName evidence="4">TPR-repeat-containing protein</fullName>
    </recommendedName>
</protein>
<evidence type="ECO:0000313" key="2">
    <source>
        <dbReference type="EMBL" id="GAA3681624.1"/>
    </source>
</evidence>
<proteinExistence type="predicted"/>
<accession>A0ABP7C954</accession>
<organism evidence="2 3">
    <name type="scientific">Arthrobacter ginkgonis</name>
    <dbReference type="NCBI Taxonomy" id="1630594"/>
    <lineage>
        <taxon>Bacteria</taxon>
        <taxon>Bacillati</taxon>
        <taxon>Actinomycetota</taxon>
        <taxon>Actinomycetes</taxon>
        <taxon>Micrococcales</taxon>
        <taxon>Micrococcaceae</taxon>
        <taxon>Arthrobacter</taxon>
    </lineage>
</organism>
<sequence>MTGKELDRITKAELKYLDEQNGEWVSKHLVMAGRLIDIEPDLAYEHALAASRRGGRVAVVREAVGLTAYTAGHYADALREFRTHRRISGSNVHLPVMADCERGLGRPEKALETAHSEEALTLDIPGQVEMAIIASGAQTDLGNLEAALAELEIPQLDINRAFSFSPRLFGAYADALEAVGRDEEAYRWRRQVTVAESALGVGEFAEPDIIDLVEDDEEPVRKPRAKDVLDREDAPQGIDAEDGLSAEAAEASLDSADGIDEDGNSEDAFDDDEEDEEYDDDDSAGEDPDFDEDDEEDEDSEEDFGSFGADEQDPASIDATSDER</sequence>